<gene>
    <name evidence="15" type="primary">clsA</name>
    <name evidence="15" type="ORF">GF1_08310</name>
</gene>
<dbReference type="CDD" id="cd09158">
    <property type="entry name" value="PLDc_EcCLS_like_2"/>
    <property type="match status" value="1"/>
</dbReference>
<evidence type="ECO:0000256" key="3">
    <source>
        <dbReference type="ARBA" id="ARBA00022516"/>
    </source>
</evidence>
<keyword evidence="6" id="KW-0677">Repeat</keyword>
<evidence type="ECO:0000256" key="1">
    <source>
        <dbReference type="ARBA" id="ARBA00004651"/>
    </source>
</evidence>
<dbReference type="PANTHER" id="PTHR21248">
    <property type="entry name" value="CARDIOLIPIN SYNTHASE"/>
    <property type="match status" value="1"/>
</dbReference>
<comment type="subcellular location">
    <subcellularLocation>
        <location evidence="1">Cell membrane</location>
        <topology evidence="1">Multi-pass membrane protein</topology>
    </subcellularLocation>
</comment>
<dbReference type="Gene3D" id="3.30.870.10">
    <property type="entry name" value="Endonuclease Chain A"/>
    <property type="match status" value="2"/>
</dbReference>
<keyword evidence="5 13" id="KW-0812">Transmembrane</keyword>
<organism evidence="15 16">
    <name type="scientific">Desulfolithobacter dissulfuricans</name>
    <dbReference type="NCBI Taxonomy" id="2795293"/>
    <lineage>
        <taxon>Bacteria</taxon>
        <taxon>Pseudomonadati</taxon>
        <taxon>Thermodesulfobacteriota</taxon>
        <taxon>Desulfobulbia</taxon>
        <taxon>Desulfobulbales</taxon>
        <taxon>Desulfobulbaceae</taxon>
        <taxon>Desulfolithobacter</taxon>
    </lineage>
</organism>
<keyword evidence="9 13" id="KW-0472">Membrane</keyword>
<evidence type="ECO:0000256" key="10">
    <source>
        <dbReference type="ARBA" id="ARBA00023209"/>
    </source>
</evidence>
<dbReference type="Pfam" id="PF13396">
    <property type="entry name" value="PLDc_N"/>
    <property type="match status" value="1"/>
</dbReference>
<dbReference type="AlphaFoldDB" id="A0A915XHU5"/>
<keyword evidence="2" id="KW-1003">Cell membrane</keyword>
<reference evidence="15" key="1">
    <citation type="submission" date="2020-12" db="EMBL/GenBank/DDBJ databases">
        <title>Desulfobium dissulfuricans gen. nov., sp. nov., a novel mesophilic, sulfate-reducing bacterium isolated from a deep-sea hydrothermal vent.</title>
        <authorList>
            <person name="Hashimoto Y."/>
            <person name="Tame A."/>
            <person name="Sawayama S."/>
            <person name="Miyazaki J."/>
            <person name="Takai K."/>
            <person name="Nakagawa S."/>
        </authorList>
    </citation>
    <scope>NUCLEOTIDE SEQUENCE</scope>
    <source>
        <strain evidence="15">GF1</strain>
    </source>
</reference>
<dbReference type="Proteomes" id="UP001063350">
    <property type="component" value="Chromosome"/>
</dbReference>
<evidence type="ECO:0000256" key="2">
    <source>
        <dbReference type="ARBA" id="ARBA00022475"/>
    </source>
</evidence>
<feature type="domain" description="PLD phosphodiesterase" evidence="14">
    <location>
        <begin position="399"/>
        <end position="426"/>
    </location>
</feature>
<keyword evidence="11" id="KW-1208">Phospholipid metabolism</keyword>
<sequence>MNQLSWIVTTIIFLADLGIRIGLSLRVIMRKREPSVTMAWLVVILLLPFAGAIIYLLFGENRLGERRARRAAADLQRLSKWARKLSRRPQVDWLSINPECDPIHRQADAILGIPALPSNDLTLLDSSEDFFHSLLRDINQARSSCFLEFYIWHRGGFADEVVNALIRAARRGVTCRVLLDSIGSKPFLKSSMVRKMRHHGIQVVEALPAGLLRALFVRIDLRNHRKIVVIDGEIGYTGSQNLVDPRYFKQEQGVGQWIDTMVRIRGPVVEVMSSSFLHDWMMESGESYQDIAASSDNHAVAPAGDAPVQLVPSGPGITEGAIHNLLLTTIYAARRELIITTPYFVPDNALLIALKSAAMRGVEVTLIVPEKNDSRLVHYASQARYGELIRAGVRIMAFTGGLLHSKTISVDNDFCLIGSVNMDMRSFWLNFELTLFVYNKKFTSRMRKLQMEYCDAARELTLDHLQARPLRQRFLENTALILGPLL</sequence>
<dbReference type="GO" id="GO:0005886">
    <property type="term" value="C:plasma membrane"/>
    <property type="evidence" value="ECO:0007669"/>
    <property type="project" value="UniProtKB-SubCell"/>
</dbReference>
<keyword evidence="10" id="KW-0594">Phospholipid biosynthesis</keyword>
<dbReference type="InterPro" id="IPR027379">
    <property type="entry name" value="CLS_N"/>
</dbReference>
<evidence type="ECO:0000256" key="12">
    <source>
        <dbReference type="NCBIfam" id="TIGR04265"/>
    </source>
</evidence>
<evidence type="ECO:0000313" key="16">
    <source>
        <dbReference type="Proteomes" id="UP001063350"/>
    </source>
</evidence>
<dbReference type="HAMAP" id="MF_00190">
    <property type="entry name" value="Cardiolipin_synth_ClsA"/>
    <property type="match status" value="1"/>
</dbReference>
<evidence type="ECO:0000256" key="4">
    <source>
        <dbReference type="ARBA" id="ARBA00022679"/>
    </source>
</evidence>
<dbReference type="SUPFAM" id="SSF56024">
    <property type="entry name" value="Phospholipase D/nuclease"/>
    <property type="match status" value="2"/>
</dbReference>
<evidence type="ECO:0000259" key="14">
    <source>
        <dbReference type="PROSITE" id="PS50035"/>
    </source>
</evidence>
<keyword evidence="16" id="KW-1185">Reference proteome</keyword>
<name>A0A915XHU5_9BACT</name>
<dbReference type="InterPro" id="IPR001736">
    <property type="entry name" value="PLipase_D/transphosphatidylase"/>
</dbReference>
<dbReference type="InterPro" id="IPR025202">
    <property type="entry name" value="PLD-like_dom"/>
</dbReference>
<dbReference type="InterPro" id="IPR022924">
    <property type="entry name" value="Cardiolipin_synthase"/>
</dbReference>
<accession>A0A915XHU5</accession>
<dbReference type="EMBL" id="AP024233">
    <property type="protein sequence ID" value="BCO08455.1"/>
    <property type="molecule type" value="Genomic_DNA"/>
</dbReference>
<dbReference type="RefSeq" id="WP_267928361.1">
    <property type="nucleotide sequence ID" value="NZ_AP024233.1"/>
</dbReference>
<dbReference type="SMART" id="SM00155">
    <property type="entry name" value="PLDc"/>
    <property type="match status" value="2"/>
</dbReference>
<evidence type="ECO:0000256" key="13">
    <source>
        <dbReference type="SAM" id="Phobius"/>
    </source>
</evidence>
<evidence type="ECO:0000256" key="8">
    <source>
        <dbReference type="ARBA" id="ARBA00023098"/>
    </source>
</evidence>
<dbReference type="NCBIfam" id="TIGR04265">
    <property type="entry name" value="bac_cardiolipin"/>
    <property type="match status" value="1"/>
</dbReference>
<dbReference type="KEGG" id="ddu:GF1_08310"/>
<dbReference type="GO" id="GO:0008808">
    <property type="term" value="F:cardiolipin synthase activity"/>
    <property type="evidence" value="ECO:0007669"/>
    <property type="project" value="UniProtKB-UniRule"/>
</dbReference>
<evidence type="ECO:0000256" key="5">
    <source>
        <dbReference type="ARBA" id="ARBA00022692"/>
    </source>
</evidence>
<keyword evidence="7 13" id="KW-1133">Transmembrane helix</keyword>
<dbReference type="EC" id="2.7.8.-" evidence="12"/>
<dbReference type="InterPro" id="IPR030840">
    <property type="entry name" value="CL_synthase_A"/>
</dbReference>
<feature type="domain" description="PLD phosphodiesterase" evidence="14">
    <location>
        <begin position="219"/>
        <end position="246"/>
    </location>
</feature>
<feature type="transmembrane region" description="Helical" evidence="13">
    <location>
        <begin position="37"/>
        <end position="58"/>
    </location>
</feature>
<dbReference type="PROSITE" id="PS50035">
    <property type="entry name" value="PLD"/>
    <property type="match status" value="2"/>
</dbReference>
<keyword evidence="3" id="KW-0444">Lipid biosynthesis</keyword>
<evidence type="ECO:0000313" key="15">
    <source>
        <dbReference type="EMBL" id="BCO08455.1"/>
    </source>
</evidence>
<dbReference type="PANTHER" id="PTHR21248:SF22">
    <property type="entry name" value="PHOSPHOLIPASE D"/>
    <property type="match status" value="1"/>
</dbReference>
<protein>
    <recommendedName>
        <fullName evidence="12">Cardiolipin synthase</fullName>
        <ecNumber evidence="12">2.7.8.-</ecNumber>
    </recommendedName>
</protein>
<evidence type="ECO:0000256" key="11">
    <source>
        <dbReference type="ARBA" id="ARBA00023264"/>
    </source>
</evidence>
<feature type="transmembrane region" description="Helical" evidence="13">
    <location>
        <begin position="6"/>
        <end position="25"/>
    </location>
</feature>
<evidence type="ECO:0000256" key="9">
    <source>
        <dbReference type="ARBA" id="ARBA00023136"/>
    </source>
</evidence>
<keyword evidence="8" id="KW-0443">Lipid metabolism</keyword>
<evidence type="ECO:0000256" key="7">
    <source>
        <dbReference type="ARBA" id="ARBA00022989"/>
    </source>
</evidence>
<dbReference type="CDD" id="cd09152">
    <property type="entry name" value="PLDc_EcCLS_like_1"/>
    <property type="match status" value="1"/>
</dbReference>
<proteinExistence type="inferred from homology"/>
<dbReference type="Pfam" id="PF13091">
    <property type="entry name" value="PLDc_2"/>
    <property type="match status" value="2"/>
</dbReference>
<evidence type="ECO:0000256" key="6">
    <source>
        <dbReference type="ARBA" id="ARBA00022737"/>
    </source>
</evidence>
<dbReference type="GO" id="GO:0032049">
    <property type="term" value="P:cardiolipin biosynthetic process"/>
    <property type="evidence" value="ECO:0007669"/>
    <property type="project" value="UniProtKB-UniRule"/>
</dbReference>
<keyword evidence="4" id="KW-0808">Transferase</keyword>